<dbReference type="GO" id="GO:0044715">
    <property type="term" value="F:8-oxo-dGDP phosphatase activity"/>
    <property type="evidence" value="ECO:0007669"/>
    <property type="project" value="TreeGrafter"/>
</dbReference>
<evidence type="ECO:0000256" key="1">
    <source>
        <dbReference type="ARBA" id="ARBA00001946"/>
    </source>
</evidence>
<dbReference type="PROSITE" id="PS51462">
    <property type="entry name" value="NUDIX"/>
    <property type="match status" value="1"/>
</dbReference>
<dbReference type="InterPro" id="IPR020084">
    <property type="entry name" value="NUDIX_hydrolase_CS"/>
</dbReference>
<evidence type="ECO:0000256" key="12">
    <source>
        <dbReference type="ARBA" id="ARBA00038905"/>
    </source>
</evidence>
<comment type="caution">
    <text evidence="18">The sequence shown here is derived from an EMBL/GenBank/DDBJ whole genome shotgun (WGS) entry which is preliminary data.</text>
</comment>
<dbReference type="PANTHER" id="PTHR47707:SF1">
    <property type="entry name" value="NUDIX HYDROLASE FAMILY PROTEIN"/>
    <property type="match status" value="1"/>
</dbReference>
<evidence type="ECO:0000256" key="15">
    <source>
        <dbReference type="ARBA" id="ARBA00041979"/>
    </source>
</evidence>
<keyword evidence="3" id="KW-0515">Mutator protein</keyword>
<evidence type="ECO:0000256" key="10">
    <source>
        <dbReference type="ARBA" id="ARBA00035861"/>
    </source>
</evidence>
<dbReference type="SUPFAM" id="SSF51391">
    <property type="entry name" value="Thiamin phosphate synthase"/>
    <property type="match status" value="1"/>
</dbReference>
<dbReference type="GO" id="GO:0008413">
    <property type="term" value="F:8-oxo-7,8-dihydroguanosine triphosphate pyrophosphatase activity"/>
    <property type="evidence" value="ECO:0007669"/>
    <property type="project" value="TreeGrafter"/>
</dbReference>
<comment type="catalytic activity">
    <reaction evidence="10">
        <text>8-oxo-dGTP + H2O = 8-oxo-dGMP + diphosphate + H(+)</text>
        <dbReference type="Rhea" id="RHEA:31575"/>
        <dbReference type="ChEBI" id="CHEBI:15377"/>
        <dbReference type="ChEBI" id="CHEBI:15378"/>
        <dbReference type="ChEBI" id="CHEBI:33019"/>
        <dbReference type="ChEBI" id="CHEBI:63224"/>
        <dbReference type="ChEBI" id="CHEBI:77896"/>
        <dbReference type="EC" id="3.6.1.55"/>
    </reaction>
</comment>
<dbReference type="PROSITE" id="PS00893">
    <property type="entry name" value="NUDIX_BOX"/>
    <property type="match status" value="1"/>
</dbReference>
<comment type="cofactor">
    <cofactor evidence="1">
        <name>Mg(2+)</name>
        <dbReference type="ChEBI" id="CHEBI:18420"/>
    </cofactor>
</comment>
<dbReference type="Gene3D" id="3.20.20.70">
    <property type="entry name" value="Aldolase class I"/>
    <property type="match status" value="1"/>
</dbReference>
<dbReference type="InterPro" id="IPR000086">
    <property type="entry name" value="NUDIX_hydrolase_dom"/>
</dbReference>
<dbReference type="Pfam" id="PF02581">
    <property type="entry name" value="TMP-TENI"/>
    <property type="match status" value="1"/>
</dbReference>
<dbReference type="GO" id="GO:0044716">
    <property type="term" value="F:8-oxo-GDP phosphatase activity"/>
    <property type="evidence" value="ECO:0007669"/>
    <property type="project" value="TreeGrafter"/>
</dbReference>
<proteinExistence type="inferred from homology"/>
<accession>A0A1S9ZMN9</accession>
<keyword evidence="9" id="KW-0234">DNA repair</keyword>
<dbReference type="InterPro" id="IPR047127">
    <property type="entry name" value="MutT-like"/>
</dbReference>
<comment type="catalytic activity">
    <reaction evidence="11">
        <text>8-oxo-GTP + H2O = 8-oxo-GMP + diphosphate + H(+)</text>
        <dbReference type="Rhea" id="RHEA:67616"/>
        <dbReference type="ChEBI" id="CHEBI:15377"/>
        <dbReference type="ChEBI" id="CHEBI:15378"/>
        <dbReference type="ChEBI" id="CHEBI:33019"/>
        <dbReference type="ChEBI" id="CHEBI:143553"/>
        <dbReference type="ChEBI" id="CHEBI:145694"/>
    </reaction>
</comment>
<keyword evidence="8" id="KW-0460">Magnesium</keyword>
<organism evidence="18 19">
    <name type="scientific">Moraxella canis</name>
    <dbReference type="NCBI Taxonomy" id="90239"/>
    <lineage>
        <taxon>Bacteria</taxon>
        <taxon>Pseudomonadati</taxon>
        <taxon>Pseudomonadota</taxon>
        <taxon>Gammaproteobacteria</taxon>
        <taxon>Moraxellales</taxon>
        <taxon>Moraxellaceae</taxon>
        <taxon>Moraxella</taxon>
    </lineage>
</organism>
<protein>
    <recommendedName>
        <fullName evidence="13">8-oxo-dGTP diphosphatase</fullName>
        <ecNumber evidence="12">3.6.1.55</ecNumber>
    </recommendedName>
    <alternativeName>
        <fullName evidence="16">7,8-dihydro-8-oxoguanine-triphosphatase</fullName>
    </alternativeName>
    <alternativeName>
        <fullName evidence="15">Mutator protein MutT</fullName>
    </alternativeName>
    <alternativeName>
        <fullName evidence="14">dGTP pyrophosphohydrolase</fullName>
    </alternativeName>
</protein>
<dbReference type="PANTHER" id="PTHR47707">
    <property type="entry name" value="8-OXO-DGTP DIPHOSPHATASE"/>
    <property type="match status" value="1"/>
</dbReference>
<dbReference type="EMBL" id="MUXT01000004">
    <property type="protein sequence ID" value="OOR84623.1"/>
    <property type="molecule type" value="Genomic_DNA"/>
</dbReference>
<sequence length="351" mass="38941">MKSTPNKTEPLTVHVAVAVLRYADKFLLARRSLHQHLGGKLEFVGGKIQADESPALAVVREVHEEIGLKLNTDQLVFMGKIAHDYADKSVCLHIYQACLTDCQYGDFRHRSVGLENQSLYWFKQDEIISRAHELPAANACILDWLSLPKVLYISQALSEFGGMEKFANYYIQHLPKGACFYLRPCIGAHEIIQLLALMTESRADLRLIVGWSVYHAYHQQGGDVKDLMVKLTRAELDQFGAHDLPADLPIWVGVHDEKEARAVNQLNKSHRVLAALISPVRPTATHPETPVLGWEGFWHLAQLCDVPSLALGGMRLSDLQSAKDHGAIGIAGIRGMVERTGAANVIKGGFD</sequence>
<gene>
    <name evidence="18" type="ORF">B0180_03475</name>
</gene>
<dbReference type="InterPro" id="IPR015797">
    <property type="entry name" value="NUDIX_hydrolase-like_dom_sf"/>
</dbReference>
<name>A0A1S9ZMN9_9GAMM</name>
<reference evidence="18 19" key="1">
    <citation type="submission" date="2017-02" db="EMBL/GenBank/DDBJ databases">
        <title>Draft genome sequence of Moraxella canis CCUG 8415A type strain.</title>
        <authorList>
            <person name="Engstrom-Jakobsson H."/>
            <person name="Salva-Serra F."/>
            <person name="Thorell K."/>
            <person name="Gonzales-Siles L."/>
            <person name="Karlsson R."/>
            <person name="Boulund F."/>
            <person name="Engstrand L."/>
            <person name="Moore E."/>
        </authorList>
    </citation>
    <scope>NUCLEOTIDE SEQUENCE [LARGE SCALE GENOMIC DNA]</scope>
    <source>
        <strain evidence="18 19">CCUG 8415A</strain>
    </source>
</reference>
<dbReference type="GO" id="GO:0035539">
    <property type="term" value="F:8-oxo-7,8-dihydrodeoxyguanosine triphosphate pyrophosphatase activity"/>
    <property type="evidence" value="ECO:0007669"/>
    <property type="project" value="UniProtKB-EC"/>
</dbReference>
<evidence type="ECO:0000256" key="11">
    <source>
        <dbReference type="ARBA" id="ARBA00036904"/>
    </source>
</evidence>
<dbReference type="GO" id="GO:0006260">
    <property type="term" value="P:DNA replication"/>
    <property type="evidence" value="ECO:0007669"/>
    <property type="project" value="UniProtKB-KW"/>
</dbReference>
<evidence type="ECO:0000256" key="7">
    <source>
        <dbReference type="ARBA" id="ARBA00022801"/>
    </source>
</evidence>
<dbReference type="InterPro" id="IPR022998">
    <property type="entry name" value="ThiamineP_synth_TenI"/>
</dbReference>
<evidence type="ECO:0000256" key="4">
    <source>
        <dbReference type="ARBA" id="ARBA00022705"/>
    </source>
</evidence>
<keyword evidence="4" id="KW-0235">DNA replication</keyword>
<evidence type="ECO:0000256" key="9">
    <source>
        <dbReference type="ARBA" id="ARBA00023204"/>
    </source>
</evidence>
<evidence type="ECO:0000256" key="16">
    <source>
        <dbReference type="ARBA" id="ARBA00042798"/>
    </source>
</evidence>
<evidence type="ECO:0000256" key="3">
    <source>
        <dbReference type="ARBA" id="ARBA00022457"/>
    </source>
</evidence>
<evidence type="ECO:0000259" key="17">
    <source>
        <dbReference type="PROSITE" id="PS51462"/>
    </source>
</evidence>
<dbReference type="SUPFAM" id="SSF55811">
    <property type="entry name" value="Nudix"/>
    <property type="match status" value="1"/>
</dbReference>
<evidence type="ECO:0000313" key="18">
    <source>
        <dbReference type="EMBL" id="OOR84623.1"/>
    </source>
</evidence>
<comment type="similarity">
    <text evidence="2">Belongs to the Nudix hydrolase family.</text>
</comment>
<dbReference type="Proteomes" id="UP000190322">
    <property type="component" value="Unassembled WGS sequence"/>
</dbReference>
<keyword evidence="5" id="KW-0479">Metal-binding</keyword>
<keyword evidence="6" id="KW-0227">DNA damage</keyword>
<evidence type="ECO:0000313" key="19">
    <source>
        <dbReference type="Proteomes" id="UP000190322"/>
    </source>
</evidence>
<dbReference type="EC" id="3.6.1.55" evidence="12"/>
<dbReference type="GO" id="GO:0009228">
    <property type="term" value="P:thiamine biosynthetic process"/>
    <property type="evidence" value="ECO:0007669"/>
    <property type="project" value="UniProtKB-KW"/>
</dbReference>
<evidence type="ECO:0000256" key="2">
    <source>
        <dbReference type="ARBA" id="ARBA00005582"/>
    </source>
</evidence>
<evidence type="ECO:0000256" key="14">
    <source>
        <dbReference type="ARBA" id="ARBA00041592"/>
    </source>
</evidence>
<dbReference type="GO" id="GO:0046872">
    <property type="term" value="F:metal ion binding"/>
    <property type="evidence" value="ECO:0007669"/>
    <property type="project" value="UniProtKB-KW"/>
</dbReference>
<dbReference type="Pfam" id="PF00293">
    <property type="entry name" value="NUDIX"/>
    <property type="match status" value="1"/>
</dbReference>
<keyword evidence="7 18" id="KW-0378">Hydrolase</keyword>
<dbReference type="AlphaFoldDB" id="A0A1S9ZMN9"/>
<evidence type="ECO:0000256" key="8">
    <source>
        <dbReference type="ARBA" id="ARBA00022842"/>
    </source>
</evidence>
<evidence type="ECO:0000256" key="13">
    <source>
        <dbReference type="ARBA" id="ARBA00040794"/>
    </source>
</evidence>
<dbReference type="Gene3D" id="3.90.79.10">
    <property type="entry name" value="Nucleoside Triphosphate Pyrophosphohydrolase"/>
    <property type="match status" value="1"/>
</dbReference>
<dbReference type="InterPro" id="IPR036206">
    <property type="entry name" value="ThiamineP_synth_sf"/>
</dbReference>
<feature type="domain" description="Nudix hydrolase" evidence="17">
    <location>
        <begin position="10"/>
        <end position="147"/>
    </location>
</feature>
<dbReference type="RefSeq" id="WP_078255675.1">
    <property type="nucleotide sequence ID" value="NZ_MUXT01000004.1"/>
</dbReference>
<evidence type="ECO:0000256" key="5">
    <source>
        <dbReference type="ARBA" id="ARBA00022723"/>
    </source>
</evidence>
<evidence type="ECO:0000256" key="6">
    <source>
        <dbReference type="ARBA" id="ARBA00022763"/>
    </source>
</evidence>
<dbReference type="GO" id="GO:0006281">
    <property type="term" value="P:DNA repair"/>
    <property type="evidence" value="ECO:0007669"/>
    <property type="project" value="UniProtKB-KW"/>
</dbReference>
<dbReference type="InterPro" id="IPR013785">
    <property type="entry name" value="Aldolase_TIM"/>
</dbReference>